<evidence type="ECO:0000313" key="3">
    <source>
        <dbReference type="WBParaSite" id="nOo.2.0.1.t08342-RA"/>
    </source>
</evidence>
<dbReference type="EMBL" id="UYRW01003436">
    <property type="protein sequence ID" value="VDK89005.1"/>
    <property type="molecule type" value="Genomic_DNA"/>
</dbReference>
<sequence>MKKKTDVERFFRLHEQPQGCGGQSNGGRVIGRRFIGGGQGRQGGEAGGHVAGAQLQPPENIAGYLGTRARSKNKTIIIG</sequence>
<evidence type="ECO:0000313" key="1">
    <source>
        <dbReference type="EMBL" id="VDK89005.1"/>
    </source>
</evidence>
<accession>A0A182EJQ7</accession>
<organism evidence="3">
    <name type="scientific">Onchocerca ochengi</name>
    <name type="common">Filarial nematode worm</name>
    <dbReference type="NCBI Taxonomy" id="42157"/>
    <lineage>
        <taxon>Eukaryota</taxon>
        <taxon>Metazoa</taxon>
        <taxon>Ecdysozoa</taxon>
        <taxon>Nematoda</taxon>
        <taxon>Chromadorea</taxon>
        <taxon>Rhabditida</taxon>
        <taxon>Spirurina</taxon>
        <taxon>Spiruromorpha</taxon>
        <taxon>Filarioidea</taxon>
        <taxon>Onchocercidae</taxon>
        <taxon>Onchocerca</taxon>
    </lineage>
</organism>
<evidence type="ECO:0000313" key="2">
    <source>
        <dbReference type="Proteomes" id="UP000271087"/>
    </source>
</evidence>
<dbReference type="AlphaFoldDB" id="A0A182EJQ7"/>
<reference evidence="3" key="1">
    <citation type="submission" date="2016-06" db="UniProtKB">
        <authorList>
            <consortium name="WormBaseParasite"/>
        </authorList>
    </citation>
    <scope>IDENTIFICATION</scope>
</reference>
<protein>
    <submittedName>
        <fullName evidence="3">Obg domain-containing protein</fullName>
    </submittedName>
</protein>
<proteinExistence type="predicted"/>
<dbReference type="Proteomes" id="UP000271087">
    <property type="component" value="Unassembled WGS sequence"/>
</dbReference>
<name>A0A182EJQ7_ONCOC</name>
<keyword evidence="2" id="KW-1185">Reference proteome</keyword>
<dbReference type="WBParaSite" id="nOo.2.0.1.t08342-RA">
    <property type="protein sequence ID" value="nOo.2.0.1.t08342-RA"/>
    <property type="gene ID" value="nOo.2.0.1.g08342"/>
</dbReference>
<reference evidence="1 2" key="2">
    <citation type="submission" date="2018-08" db="EMBL/GenBank/DDBJ databases">
        <authorList>
            <person name="Laetsch R D."/>
            <person name="Stevens L."/>
            <person name="Kumar S."/>
            <person name="Blaxter L. M."/>
        </authorList>
    </citation>
    <scope>NUCLEOTIDE SEQUENCE [LARGE SCALE GENOMIC DNA]</scope>
</reference>
<gene>
    <name evidence="1" type="ORF">NOO_LOCUS8342</name>
</gene>